<proteinExistence type="predicted"/>
<dbReference type="GO" id="GO:0005886">
    <property type="term" value="C:plasma membrane"/>
    <property type="evidence" value="ECO:0007669"/>
    <property type="project" value="TreeGrafter"/>
</dbReference>
<feature type="transmembrane region" description="Helical" evidence="1">
    <location>
        <begin position="93"/>
        <end position="111"/>
    </location>
</feature>
<gene>
    <name evidence="2" type="ORF">D3Y57_10195</name>
</gene>
<dbReference type="Pfam" id="PF04304">
    <property type="entry name" value="DUF454"/>
    <property type="match status" value="1"/>
</dbReference>
<keyword evidence="1" id="KW-0812">Transmembrane</keyword>
<dbReference type="PANTHER" id="PTHR35813">
    <property type="entry name" value="INNER MEMBRANE PROTEIN YBAN"/>
    <property type="match status" value="1"/>
</dbReference>
<dbReference type="EMBL" id="CP032829">
    <property type="protein sequence ID" value="AYJ86265.1"/>
    <property type="molecule type" value="Genomic_DNA"/>
</dbReference>
<dbReference type="Proteomes" id="UP000276254">
    <property type="component" value="Chromosome"/>
</dbReference>
<keyword evidence="1" id="KW-1133">Transmembrane helix</keyword>
<name>A0A494TMF0_SPHPE</name>
<dbReference type="AlphaFoldDB" id="A0A494TMF0"/>
<keyword evidence="1" id="KW-0472">Membrane</keyword>
<feature type="transmembrane region" description="Helical" evidence="1">
    <location>
        <begin position="70"/>
        <end position="87"/>
    </location>
</feature>
<dbReference type="KEGG" id="spha:D3Y57_10195"/>
<evidence type="ECO:0000313" key="3">
    <source>
        <dbReference type="Proteomes" id="UP000276254"/>
    </source>
</evidence>
<sequence length="118" mass="12642">MGWLALGLLCVLLGIIGAILPLMPTTIFLILAAGCFARSSPRLEAWLLNHARFGPTLRAWRADGAISRRGKIAACSGITIGFVLFMVGAHPRLWLALTVAAFMLACAFYVVSRPTATD</sequence>
<evidence type="ECO:0000256" key="1">
    <source>
        <dbReference type="SAM" id="Phobius"/>
    </source>
</evidence>
<dbReference type="RefSeq" id="WP_121152889.1">
    <property type="nucleotide sequence ID" value="NZ_CP032829.1"/>
</dbReference>
<keyword evidence="3" id="KW-1185">Reference proteome</keyword>
<dbReference type="PANTHER" id="PTHR35813:SF1">
    <property type="entry name" value="INNER MEMBRANE PROTEIN YBAN"/>
    <property type="match status" value="1"/>
</dbReference>
<dbReference type="OrthoDB" id="9816293at2"/>
<organism evidence="2 3">
    <name type="scientific">Sphingomonas paeninsulae</name>
    <dbReference type="NCBI Taxonomy" id="2319844"/>
    <lineage>
        <taxon>Bacteria</taxon>
        <taxon>Pseudomonadati</taxon>
        <taxon>Pseudomonadota</taxon>
        <taxon>Alphaproteobacteria</taxon>
        <taxon>Sphingomonadales</taxon>
        <taxon>Sphingomonadaceae</taxon>
        <taxon>Sphingomonas</taxon>
    </lineage>
</organism>
<dbReference type="PIRSF" id="PIRSF016789">
    <property type="entry name" value="DUF454"/>
    <property type="match status" value="1"/>
</dbReference>
<reference evidence="2 3" key="1">
    <citation type="submission" date="2018-09" db="EMBL/GenBank/DDBJ databases">
        <title>Sphingomonas peninsula sp. nov., isolated from fildes peninsula, Antarctic soil.</title>
        <authorList>
            <person name="Yingchao G."/>
        </authorList>
    </citation>
    <scope>NUCLEOTIDE SEQUENCE [LARGE SCALE GENOMIC DNA]</scope>
    <source>
        <strain evidence="2 3">YZ-8</strain>
    </source>
</reference>
<evidence type="ECO:0000313" key="2">
    <source>
        <dbReference type="EMBL" id="AYJ86265.1"/>
    </source>
</evidence>
<accession>A0A494TMF0</accession>
<protein>
    <submittedName>
        <fullName evidence="2">DUF454 domain-containing protein</fullName>
    </submittedName>
</protein>
<dbReference type="InterPro" id="IPR007401">
    <property type="entry name" value="DUF454"/>
</dbReference>